<dbReference type="EMBL" id="JAIWYP010000010">
    <property type="protein sequence ID" value="KAH3751119.1"/>
    <property type="molecule type" value="Genomic_DNA"/>
</dbReference>
<evidence type="ECO:0000313" key="1">
    <source>
        <dbReference type="EMBL" id="KAH3751119.1"/>
    </source>
</evidence>
<protein>
    <submittedName>
        <fullName evidence="1">Uncharacterized protein</fullName>
    </submittedName>
</protein>
<sequence length="54" mass="6155">MNVPFFRLNSLLSEDVPMDCVVEQTINRMVKETKAYIGQNIADIKTVAKLLTKK</sequence>
<keyword evidence="2" id="KW-1185">Reference proteome</keyword>
<evidence type="ECO:0000313" key="2">
    <source>
        <dbReference type="Proteomes" id="UP000828390"/>
    </source>
</evidence>
<accession>A0A9D4I7H7</accession>
<reference evidence="1" key="2">
    <citation type="submission" date="2020-11" db="EMBL/GenBank/DDBJ databases">
        <authorList>
            <person name="McCartney M.A."/>
            <person name="Auch B."/>
            <person name="Kono T."/>
            <person name="Mallez S."/>
            <person name="Becker A."/>
            <person name="Gohl D.M."/>
            <person name="Silverstein K.A.T."/>
            <person name="Koren S."/>
            <person name="Bechman K.B."/>
            <person name="Herman A."/>
            <person name="Abrahante J.E."/>
            <person name="Garbe J."/>
        </authorList>
    </citation>
    <scope>NUCLEOTIDE SEQUENCE</scope>
    <source>
        <strain evidence="1">Duluth1</strain>
        <tissue evidence="1">Whole animal</tissue>
    </source>
</reference>
<dbReference type="Proteomes" id="UP000828390">
    <property type="component" value="Unassembled WGS sequence"/>
</dbReference>
<comment type="caution">
    <text evidence="1">The sequence shown here is derived from an EMBL/GenBank/DDBJ whole genome shotgun (WGS) entry which is preliminary data.</text>
</comment>
<name>A0A9D4I7H7_DREPO</name>
<gene>
    <name evidence="1" type="ORF">DPMN_185664</name>
</gene>
<organism evidence="1 2">
    <name type="scientific">Dreissena polymorpha</name>
    <name type="common">Zebra mussel</name>
    <name type="synonym">Mytilus polymorpha</name>
    <dbReference type="NCBI Taxonomy" id="45954"/>
    <lineage>
        <taxon>Eukaryota</taxon>
        <taxon>Metazoa</taxon>
        <taxon>Spiralia</taxon>
        <taxon>Lophotrochozoa</taxon>
        <taxon>Mollusca</taxon>
        <taxon>Bivalvia</taxon>
        <taxon>Autobranchia</taxon>
        <taxon>Heteroconchia</taxon>
        <taxon>Euheterodonta</taxon>
        <taxon>Imparidentia</taxon>
        <taxon>Neoheterodontei</taxon>
        <taxon>Myida</taxon>
        <taxon>Dreissenoidea</taxon>
        <taxon>Dreissenidae</taxon>
        <taxon>Dreissena</taxon>
    </lineage>
</organism>
<reference evidence="1" key="1">
    <citation type="journal article" date="2019" name="bioRxiv">
        <title>The Genome of the Zebra Mussel, Dreissena polymorpha: A Resource for Invasive Species Research.</title>
        <authorList>
            <person name="McCartney M.A."/>
            <person name="Auch B."/>
            <person name="Kono T."/>
            <person name="Mallez S."/>
            <person name="Zhang Y."/>
            <person name="Obille A."/>
            <person name="Becker A."/>
            <person name="Abrahante J.E."/>
            <person name="Garbe J."/>
            <person name="Badalamenti J.P."/>
            <person name="Herman A."/>
            <person name="Mangelson H."/>
            <person name="Liachko I."/>
            <person name="Sullivan S."/>
            <person name="Sone E.D."/>
            <person name="Koren S."/>
            <person name="Silverstein K.A.T."/>
            <person name="Beckman K.B."/>
            <person name="Gohl D.M."/>
        </authorList>
    </citation>
    <scope>NUCLEOTIDE SEQUENCE</scope>
    <source>
        <strain evidence="1">Duluth1</strain>
        <tissue evidence="1">Whole animal</tissue>
    </source>
</reference>
<dbReference type="AlphaFoldDB" id="A0A9D4I7H7"/>
<proteinExistence type="predicted"/>